<evidence type="ECO:0000256" key="3">
    <source>
        <dbReference type="ARBA" id="ARBA00023125"/>
    </source>
</evidence>
<evidence type="ECO:0000259" key="7">
    <source>
        <dbReference type="PROSITE" id="PS50066"/>
    </source>
</evidence>
<dbReference type="Pfam" id="PF00319">
    <property type="entry name" value="SRF-TF"/>
    <property type="match status" value="1"/>
</dbReference>
<dbReference type="AlphaFoldDB" id="A0AAV1D676"/>
<keyword evidence="3" id="KW-0238">DNA-binding</keyword>
<dbReference type="EMBL" id="OX459121">
    <property type="protein sequence ID" value="CAI9103312.1"/>
    <property type="molecule type" value="Genomic_DNA"/>
</dbReference>
<dbReference type="SMART" id="SM00432">
    <property type="entry name" value="MADS"/>
    <property type="match status" value="1"/>
</dbReference>
<evidence type="ECO:0000313" key="9">
    <source>
        <dbReference type="Proteomes" id="UP001161247"/>
    </source>
</evidence>
<dbReference type="InterPro" id="IPR002100">
    <property type="entry name" value="TF_MADSbox"/>
</dbReference>
<comment type="subcellular location">
    <subcellularLocation>
        <location evidence="1">Nucleus</location>
    </subcellularLocation>
</comment>
<evidence type="ECO:0000256" key="4">
    <source>
        <dbReference type="ARBA" id="ARBA00023163"/>
    </source>
</evidence>
<dbReference type="PRINTS" id="PR00404">
    <property type="entry name" value="MADSDOMAIN"/>
</dbReference>
<evidence type="ECO:0000313" key="8">
    <source>
        <dbReference type="EMBL" id="CAI9103312.1"/>
    </source>
</evidence>
<dbReference type="CDD" id="cd00266">
    <property type="entry name" value="MADS_SRF_like"/>
    <property type="match status" value="1"/>
</dbReference>
<proteinExistence type="predicted"/>
<dbReference type="PANTHER" id="PTHR11945:SF387">
    <property type="entry name" value="AGAMOUS-LIKE MADS-BOX PROTEIN AGL80"/>
    <property type="match status" value="1"/>
</dbReference>
<accession>A0AAV1D676</accession>
<dbReference type="SUPFAM" id="SSF55455">
    <property type="entry name" value="SRF-like"/>
    <property type="match status" value="1"/>
</dbReference>
<gene>
    <name evidence="8" type="ORF">OLC1_LOCUS12512</name>
</gene>
<sequence length="180" mass="20336">MTRRKVRLAYIVNHSERKASYKKRKRGLMKKVQELSTLCGIDAAAVLYGPYDERPEVWPEDPTALNQVLARFKAVPASEKGKWMVDQETFTRQRIEKTKEQVKKILRDSREKEIHLFIDQCLSGENNPESLQSQDANDVSFAIKRNVMEITRRLALLKNQDGDGVGGAAADDGGGLPQGH</sequence>
<dbReference type="FunFam" id="3.40.1810.10:FF:000024">
    <property type="entry name" value="Agamous-like MADS-box protein AGL80"/>
    <property type="match status" value="1"/>
</dbReference>
<evidence type="ECO:0000256" key="5">
    <source>
        <dbReference type="ARBA" id="ARBA00023242"/>
    </source>
</evidence>
<keyword evidence="4" id="KW-0804">Transcription</keyword>
<dbReference type="GO" id="GO:0045944">
    <property type="term" value="P:positive regulation of transcription by RNA polymerase II"/>
    <property type="evidence" value="ECO:0007669"/>
    <property type="project" value="InterPro"/>
</dbReference>
<feature type="compositionally biased region" description="Gly residues" evidence="6">
    <location>
        <begin position="163"/>
        <end position="180"/>
    </location>
</feature>
<dbReference type="GO" id="GO:0046983">
    <property type="term" value="F:protein dimerization activity"/>
    <property type="evidence" value="ECO:0007669"/>
    <property type="project" value="InterPro"/>
</dbReference>
<evidence type="ECO:0000256" key="6">
    <source>
        <dbReference type="SAM" id="MobiDB-lite"/>
    </source>
</evidence>
<dbReference type="Gene3D" id="3.40.1810.10">
    <property type="entry name" value="Transcription factor, MADS-box"/>
    <property type="match status" value="1"/>
</dbReference>
<dbReference type="PROSITE" id="PS50066">
    <property type="entry name" value="MADS_BOX_2"/>
    <property type="match status" value="1"/>
</dbReference>
<keyword evidence="9" id="KW-1185">Reference proteome</keyword>
<evidence type="ECO:0000256" key="1">
    <source>
        <dbReference type="ARBA" id="ARBA00004123"/>
    </source>
</evidence>
<feature type="domain" description="MADS-box" evidence="7">
    <location>
        <begin position="1"/>
        <end position="49"/>
    </location>
</feature>
<dbReference type="GO" id="GO:0000981">
    <property type="term" value="F:DNA-binding transcription factor activity, RNA polymerase II-specific"/>
    <property type="evidence" value="ECO:0007669"/>
    <property type="project" value="InterPro"/>
</dbReference>
<reference evidence="8" key="1">
    <citation type="submission" date="2023-03" db="EMBL/GenBank/DDBJ databases">
        <authorList>
            <person name="Julca I."/>
        </authorList>
    </citation>
    <scope>NUCLEOTIDE SEQUENCE</scope>
</reference>
<name>A0AAV1D676_OLDCO</name>
<dbReference type="PANTHER" id="PTHR11945">
    <property type="entry name" value="MADS BOX PROTEIN"/>
    <property type="match status" value="1"/>
</dbReference>
<keyword evidence="2" id="KW-0805">Transcription regulation</keyword>
<dbReference type="InterPro" id="IPR036879">
    <property type="entry name" value="TF_MADSbox_sf"/>
</dbReference>
<evidence type="ECO:0000256" key="2">
    <source>
        <dbReference type="ARBA" id="ARBA00023015"/>
    </source>
</evidence>
<protein>
    <submittedName>
        <fullName evidence="8">OLC1v1001771C1</fullName>
    </submittedName>
</protein>
<keyword evidence="5" id="KW-0539">Nucleus</keyword>
<dbReference type="GO" id="GO:0005634">
    <property type="term" value="C:nucleus"/>
    <property type="evidence" value="ECO:0007669"/>
    <property type="project" value="UniProtKB-SubCell"/>
</dbReference>
<dbReference type="InterPro" id="IPR033897">
    <property type="entry name" value="SRF-like_MADS-box"/>
</dbReference>
<dbReference type="GO" id="GO:0000978">
    <property type="term" value="F:RNA polymerase II cis-regulatory region sequence-specific DNA binding"/>
    <property type="evidence" value="ECO:0007669"/>
    <property type="project" value="TreeGrafter"/>
</dbReference>
<dbReference type="Proteomes" id="UP001161247">
    <property type="component" value="Chromosome 4"/>
</dbReference>
<feature type="region of interest" description="Disordered" evidence="6">
    <location>
        <begin position="161"/>
        <end position="180"/>
    </location>
</feature>
<organism evidence="8 9">
    <name type="scientific">Oldenlandia corymbosa var. corymbosa</name>
    <dbReference type="NCBI Taxonomy" id="529605"/>
    <lineage>
        <taxon>Eukaryota</taxon>
        <taxon>Viridiplantae</taxon>
        <taxon>Streptophyta</taxon>
        <taxon>Embryophyta</taxon>
        <taxon>Tracheophyta</taxon>
        <taxon>Spermatophyta</taxon>
        <taxon>Magnoliopsida</taxon>
        <taxon>eudicotyledons</taxon>
        <taxon>Gunneridae</taxon>
        <taxon>Pentapetalae</taxon>
        <taxon>asterids</taxon>
        <taxon>lamiids</taxon>
        <taxon>Gentianales</taxon>
        <taxon>Rubiaceae</taxon>
        <taxon>Rubioideae</taxon>
        <taxon>Spermacoceae</taxon>
        <taxon>Hedyotis-Oldenlandia complex</taxon>
        <taxon>Oldenlandia</taxon>
    </lineage>
</organism>